<accession>A0A1V8SJR8</accession>
<evidence type="ECO:0000313" key="2">
    <source>
        <dbReference type="EMBL" id="OQN99319.1"/>
    </source>
</evidence>
<keyword evidence="3" id="KW-1185">Reference proteome</keyword>
<name>A0A1V8SJR8_9PEZI</name>
<sequence>MAAAEKTSITPGSITRAAATQKFFAIVELVEQVLLYKSVTMENLFVLQRINKTVQGIIRGSQLLQRKMHLALETKFDGTAPTQYNTIFSIPPGYIGRFPYHSITNKRISNAFGNFAIVLLPGTDGGLMMGPTFLAVKIVQSITLEKPSGDSIVSDPSPSEQSISMPAMPAAMSAVQQVFSVVELTERILLWIGMKQLFVLQRVNKAFQAVIRGSLPLRRQMYLVFGPKPTIQSAPRFSRKVFTDTNPYDGAISPRYDRELSLATSIIREAVGEVCIRHDPWQNMFDMRLHIFFFAKGEADLQNAASGELGGEDGDDDEDGDESDMERKREKKMERRREWERHSKRQRYWKDLTVPCSRCSPNPFDEPDFSMKERFIAEDGQTQSR</sequence>
<evidence type="ECO:0000313" key="3">
    <source>
        <dbReference type="Proteomes" id="UP000192596"/>
    </source>
</evidence>
<feature type="compositionally biased region" description="Acidic residues" evidence="1">
    <location>
        <begin position="310"/>
        <end position="324"/>
    </location>
</feature>
<gene>
    <name evidence="2" type="ORF">B0A48_14295</name>
</gene>
<proteinExistence type="predicted"/>
<feature type="compositionally biased region" description="Basic and acidic residues" evidence="1">
    <location>
        <begin position="325"/>
        <end position="341"/>
    </location>
</feature>
<evidence type="ECO:0000256" key="1">
    <source>
        <dbReference type="SAM" id="MobiDB-lite"/>
    </source>
</evidence>
<feature type="region of interest" description="Disordered" evidence="1">
    <location>
        <begin position="305"/>
        <end position="385"/>
    </location>
</feature>
<dbReference type="Proteomes" id="UP000192596">
    <property type="component" value="Unassembled WGS sequence"/>
</dbReference>
<dbReference type="AlphaFoldDB" id="A0A1V8SJR8"/>
<comment type="caution">
    <text evidence="2">The sequence shown here is derived from an EMBL/GenBank/DDBJ whole genome shotgun (WGS) entry which is preliminary data.</text>
</comment>
<dbReference type="InParanoid" id="A0A1V8SJR8"/>
<dbReference type="OrthoDB" id="3646734at2759"/>
<reference evidence="3" key="1">
    <citation type="submission" date="2017-03" db="EMBL/GenBank/DDBJ databases">
        <title>Genomes of endolithic fungi from Antarctica.</title>
        <authorList>
            <person name="Coleine C."/>
            <person name="Masonjones S."/>
            <person name="Stajich J.E."/>
        </authorList>
    </citation>
    <scope>NUCLEOTIDE SEQUENCE [LARGE SCALE GENOMIC DNA]</scope>
    <source>
        <strain evidence="3">CCFEE 5527</strain>
    </source>
</reference>
<organism evidence="2 3">
    <name type="scientific">Cryoendolithus antarcticus</name>
    <dbReference type="NCBI Taxonomy" id="1507870"/>
    <lineage>
        <taxon>Eukaryota</taxon>
        <taxon>Fungi</taxon>
        <taxon>Dikarya</taxon>
        <taxon>Ascomycota</taxon>
        <taxon>Pezizomycotina</taxon>
        <taxon>Dothideomycetes</taxon>
        <taxon>Dothideomycetidae</taxon>
        <taxon>Cladosporiales</taxon>
        <taxon>Cladosporiaceae</taxon>
        <taxon>Cryoendolithus</taxon>
    </lineage>
</organism>
<evidence type="ECO:0008006" key="4">
    <source>
        <dbReference type="Google" id="ProtNLM"/>
    </source>
</evidence>
<dbReference type="EMBL" id="NAJO01000040">
    <property type="protein sequence ID" value="OQN99319.1"/>
    <property type="molecule type" value="Genomic_DNA"/>
</dbReference>
<protein>
    <recommendedName>
        <fullName evidence="4">F-box domain-containing protein</fullName>
    </recommendedName>
</protein>